<accession>A0AAU8DK04</accession>
<reference evidence="2" key="1">
    <citation type="submission" date="2024-05" db="EMBL/GenBank/DDBJ databases">
        <authorList>
            <person name="Cai S.Y."/>
            <person name="Jin L.M."/>
            <person name="Li H.R."/>
        </authorList>
    </citation>
    <scope>NUCLEOTIDE SEQUENCE</scope>
    <source>
        <strain evidence="2">A5-74</strain>
    </source>
</reference>
<protein>
    <submittedName>
        <fullName evidence="2">Uncharacterized protein</fullName>
    </submittedName>
</protein>
<organism evidence="2">
    <name type="scientific">Nakamurella sp. A5-74</name>
    <dbReference type="NCBI Taxonomy" id="3158264"/>
    <lineage>
        <taxon>Bacteria</taxon>
        <taxon>Bacillati</taxon>
        <taxon>Actinomycetota</taxon>
        <taxon>Actinomycetes</taxon>
        <taxon>Nakamurellales</taxon>
        <taxon>Nakamurellaceae</taxon>
        <taxon>Nakamurella</taxon>
    </lineage>
</organism>
<dbReference type="EMBL" id="CP159218">
    <property type="protein sequence ID" value="XCG62004.1"/>
    <property type="molecule type" value="Genomic_DNA"/>
</dbReference>
<evidence type="ECO:0000256" key="1">
    <source>
        <dbReference type="SAM" id="MobiDB-lite"/>
    </source>
</evidence>
<dbReference type="AlphaFoldDB" id="A0AAU8DK04"/>
<evidence type="ECO:0000313" key="2">
    <source>
        <dbReference type="EMBL" id="XCG62004.1"/>
    </source>
</evidence>
<sequence>MDLLAEIAEKDAAIARLRAELADTGKVIGYMLYADLRFGKATFVRQSLTKQFCSLVGDVARDSSTTPEDVEIKLFKLGQRISSYTVWLEQELRVTRELAGRTAPREDVPRAIDRSKGRL</sequence>
<name>A0AAU8DK04_9ACTN</name>
<gene>
    <name evidence="2" type="ORF">ABLG96_11975</name>
</gene>
<proteinExistence type="predicted"/>
<dbReference type="RefSeq" id="WP_353647620.1">
    <property type="nucleotide sequence ID" value="NZ_CP159218.1"/>
</dbReference>
<feature type="region of interest" description="Disordered" evidence="1">
    <location>
        <begin position="99"/>
        <end position="119"/>
    </location>
</feature>